<evidence type="ECO:0000313" key="3">
    <source>
        <dbReference type="Proteomes" id="UP000053405"/>
    </source>
</evidence>
<keyword evidence="3" id="KW-1185">Reference proteome</keyword>
<dbReference type="EMBL" id="BANT01000014">
    <property type="protein sequence ID" value="GAC56967.1"/>
    <property type="molecule type" value="Genomic_DNA"/>
</dbReference>
<dbReference type="InterPro" id="IPR026893">
    <property type="entry name" value="Tyr/Ser_Pase_IphP-type"/>
</dbReference>
<dbReference type="GO" id="GO:0004721">
    <property type="term" value="F:phosphoprotein phosphatase activity"/>
    <property type="evidence" value="ECO:0007669"/>
    <property type="project" value="InterPro"/>
</dbReference>
<dbReference type="Proteomes" id="UP000053405">
    <property type="component" value="Unassembled WGS sequence"/>
</dbReference>
<dbReference type="PANTHER" id="PTHR31126">
    <property type="entry name" value="TYROSINE-PROTEIN PHOSPHATASE"/>
    <property type="match status" value="1"/>
</dbReference>
<evidence type="ECO:0008006" key="4">
    <source>
        <dbReference type="Google" id="ProtNLM"/>
    </source>
</evidence>
<comment type="caution">
    <text evidence="2">The sequence shown here is derived from an EMBL/GenBank/DDBJ whole genome shotgun (WGS) entry which is preliminary data.</text>
</comment>
<reference evidence="2 3" key="1">
    <citation type="submission" date="2012-12" db="EMBL/GenBank/DDBJ databases">
        <title>Whole genome shotgun sequence of Gordonia hirsuta NBRC 16056.</title>
        <authorList>
            <person name="Isaki-Nakamura S."/>
            <person name="Hosoyama A."/>
            <person name="Tsuchikane K."/>
            <person name="Katsumata H."/>
            <person name="Baba S."/>
            <person name="Yamazaki S."/>
            <person name="Fujita N."/>
        </authorList>
    </citation>
    <scope>NUCLEOTIDE SEQUENCE [LARGE SCALE GENOMIC DNA]</scope>
    <source>
        <strain evidence="2 3">NBRC 16056</strain>
    </source>
</reference>
<dbReference type="Pfam" id="PF13350">
    <property type="entry name" value="Y_phosphatase3"/>
    <property type="match status" value="1"/>
</dbReference>
<dbReference type="RefSeq" id="WP_005938211.1">
    <property type="nucleotide sequence ID" value="NZ_ATVK01000046.1"/>
</dbReference>
<dbReference type="AlphaFoldDB" id="L7LA98"/>
<dbReference type="Gene3D" id="3.90.190.10">
    <property type="entry name" value="Protein tyrosine phosphatase superfamily"/>
    <property type="match status" value="1"/>
</dbReference>
<dbReference type="PROSITE" id="PS00383">
    <property type="entry name" value="TYR_PHOSPHATASE_1"/>
    <property type="match status" value="1"/>
</dbReference>
<sequence>MTDALLLPAPSPIAALPNLRDLGGWAGADGRPVRPGRVFRSTDFRAVDGQAQQQLSRLGLRTIYDLRSAAERQALPDPALDGVAGIALDVLADDRDAIPADFLQLFADPAVVAHLDADAGGKAADLMAGVYRRFVSTDSARSAYRRLYLGLLGADRGPALFHCTTGKDRTGWAAASFLSLMGVDRDDVYRDYLETNERLLPALTPVFDAFAAAGGDPEVLRPLLGVQRDYLDAAFDEMASTYGNVTGYFARGLGIDADAQGRLRDGYLLG</sequence>
<evidence type="ECO:0000313" key="2">
    <source>
        <dbReference type="EMBL" id="GAC56967.1"/>
    </source>
</evidence>
<dbReference type="STRING" id="1121927.GOHSU_14_01340"/>
<gene>
    <name evidence="2" type="ORF">GOHSU_14_01340</name>
</gene>
<name>L7LA98_9ACTN</name>
<dbReference type="PANTHER" id="PTHR31126:SF1">
    <property type="entry name" value="TYROSINE SPECIFIC PROTEIN PHOSPHATASES DOMAIN-CONTAINING PROTEIN"/>
    <property type="match status" value="1"/>
</dbReference>
<dbReference type="SUPFAM" id="SSF52799">
    <property type="entry name" value="(Phosphotyrosine protein) phosphatases II"/>
    <property type="match status" value="1"/>
</dbReference>
<proteinExistence type="inferred from homology"/>
<organism evidence="2 3">
    <name type="scientific">Gordonia hirsuta DSM 44140 = NBRC 16056</name>
    <dbReference type="NCBI Taxonomy" id="1121927"/>
    <lineage>
        <taxon>Bacteria</taxon>
        <taxon>Bacillati</taxon>
        <taxon>Actinomycetota</taxon>
        <taxon>Actinomycetes</taxon>
        <taxon>Mycobacteriales</taxon>
        <taxon>Gordoniaceae</taxon>
        <taxon>Gordonia</taxon>
    </lineage>
</organism>
<dbReference type="InterPro" id="IPR016130">
    <property type="entry name" value="Tyr_Pase_AS"/>
</dbReference>
<dbReference type="OrthoDB" id="1188001at2"/>
<dbReference type="eggNOG" id="COG2365">
    <property type="taxonomic scope" value="Bacteria"/>
</dbReference>
<dbReference type="InterPro" id="IPR029021">
    <property type="entry name" value="Prot-tyrosine_phosphatase-like"/>
</dbReference>
<evidence type="ECO:0000256" key="1">
    <source>
        <dbReference type="ARBA" id="ARBA00009580"/>
    </source>
</evidence>
<accession>L7LA98</accession>
<comment type="similarity">
    <text evidence="1">Belongs to the protein-tyrosine phosphatase family.</text>
</comment>
<protein>
    <recommendedName>
        <fullName evidence="4">Tyrosine specific protein phosphatases domain-containing protein</fullName>
    </recommendedName>
</protein>